<comment type="caution">
    <text evidence="1">The sequence shown here is derived from an EMBL/GenBank/DDBJ whole genome shotgun (WGS) entry which is preliminary data.</text>
</comment>
<dbReference type="Proteomes" id="UP000789920">
    <property type="component" value="Unassembled WGS sequence"/>
</dbReference>
<keyword evidence="2" id="KW-1185">Reference proteome</keyword>
<reference evidence="1" key="1">
    <citation type="submission" date="2021-06" db="EMBL/GenBank/DDBJ databases">
        <authorList>
            <person name="Kallberg Y."/>
            <person name="Tangrot J."/>
            <person name="Rosling A."/>
        </authorList>
    </citation>
    <scope>NUCLEOTIDE SEQUENCE</scope>
    <source>
        <strain evidence="1">MA461A</strain>
    </source>
</reference>
<evidence type="ECO:0000313" key="1">
    <source>
        <dbReference type="EMBL" id="CAG8809435.1"/>
    </source>
</evidence>
<feature type="non-terminal residue" evidence="1">
    <location>
        <position position="1"/>
    </location>
</feature>
<accession>A0ACA9RUD4</accession>
<name>A0ACA9RUD4_9GLOM</name>
<proteinExistence type="predicted"/>
<gene>
    <name evidence="1" type="ORF">RPERSI_LOCUS22862</name>
</gene>
<evidence type="ECO:0000313" key="2">
    <source>
        <dbReference type="Proteomes" id="UP000789920"/>
    </source>
</evidence>
<protein>
    <submittedName>
        <fullName evidence="1">31394_t:CDS:1</fullName>
    </submittedName>
</protein>
<organism evidence="1 2">
    <name type="scientific">Racocetra persica</name>
    <dbReference type="NCBI Taxonomy" id="160502"/>
    <lineage>
        <taxon>Eukaryota</taxon>
        <taxon>Fungi</taxon>
        <taxon>Fungi incertae sedis</taxon>
        <taxon>Mucoromycota</taxon>
        <taxon>Glomeromycotina</taxon>
        <taxon>Glomeromycetes</taxon>
        <taxon>Diversisporales</taxon>
        <taxon>Gigasporaceae</taxon>
        <taxon>Racocetra</taxon>
    </lineage>
</organism>
<dbReference type="EMBL" id="CAJVQC010070120">
    <property type="protein sequence ID" value="CAG8809435.1"/>
    <property type="molecule type" value="Genomic_DNA"/>
</dbReference>
<sequence>AYWIGKGVVKDQEIGSKYLKMAAKKDQHNAIAMCKKLGIPF</sequence>